<dbReference type="RefSeq" id="WP_366924823.1">
    <property type="nucleotide sequence ID" value="NZ_CP121694.1"/>
</dbReference>
<accession>A0AAU0URZ7</accession>
<keyword evidence="6 8" id="KW-0472">Membrane</keyword>
<evidence type="ECO:0000313" key="10">
    <source>
        <dbReference type="EMBL" id="WRO22003.1"/>
    </source>
</evidence>
<evidence type="ECO:0000259" key="9">
    <source>
        <dbReference type="PROSITE" id="PS51779"/>
    </source>
</evidence>
<evidence type="ECO:0000256" key="5">
    <source>
        <dbReference type="ARBA" id="ARBA00022989"/>
    </source>
</evidence>
<organism evidence="10 11">
    <name type="scientific">Metallumcola ferriviriculae</name>
    <dbReference type="NCBI Taxonomy" id="3039180"/>
    <lineage>
        <taxon>Bacteria</taxon>
        <taxon>Bacillati</taxon>
        <taxon>Bacillota</taxon>
        <taxon>Clostridia</taxon>
        <taxon>Neomoorellales</taxon>
        <taxon>Desulfitibacteraceae</taxon>
        <taxon>Metallumcola</taxon>
    </lineage>
</organism>
<reference evidence="10 11" key="1">
    <citation type="submission" date="2023-04" db="EMBL/GenBank/DDBJ databases">
        <authorList>
            <person name="Hsu D."/>
        </authorList>
    </citation>
    <scope>NUCLEOTIDE SEQUENCE [LARGE SCALE GENOMIC DNA]</scope>
    <source>
        <strain evidence="10 11">MK1</strain>
    </source>
</reference>
<keyword evidence="4 8" id="KW-0812">Transmembrane</keyword>
<feature type="domain" description="POTRA" evidence="9">
    <location>
        <begin position="41"/>
        <end position="97"/>
    </location>
</feature>
<keyword evidence="11" id="KW-1185">Reference proteome</keyword>
<comment type="subcellular location">
    <subcellularLocation>
        <location evidence="1">Membrane</location>
    </subcellularLocation>
</comment>
<dbReference type="Proteomes" id="UP001329915">
    <property type="component" value="Chromosome"/>
</dbReference>
<dbReference type="InterPro" id="IPR034746">
    <property type="entry name" value="POTRA"/>
</dbReference>
<dbReference type="PROSITE" id="PS51779">
    <property type="entry name" value="POTRA"/>
    <property type="match status" value="1"/>
</dbReference>
<dbReference type="GO" id="GO:0016020">
    <property type="term" value="C:membrane"/>
    <property type="evidence" value="ECO:0007669"/>
    <property type="project" value="UniProtKB-SubCell"/>
</dbReference>
<sequence>MTRVVTRKENESHKRSKLLQALLFVMLLLVAVYFFLNSAFFTVDQIIVNGIDQMAPQTVLDLSGITKGMNPFKIDINQVEKKIELSAMVAKVEVRLM</sequence>
<dbReference type="AlphaFoldDB" id="A0AAU0URZ7"/>
<evidence type="ECO:0000256" key="8">
    <source>
        <dbReference type="SAM" id="Phobius"/>
    </source>
</evidence>
<evidence type="ECO:0000256" key="1">
    <source>
        <dbReference type="ARBA" id="ARBA00004370"/>
    </source>
</evidence>
<dbReference type="EMBL" id="CP121694">
    <property type="protein sequence ID" value="WRO22003.1"/>
    <property type="molecule type" value="Genomic_DNA"/>
</dbReference>
<dbReference type="InterPro" id="IPR013685">
    <property type="entry name" value="POTRA_FtsQ_type"/>
</dbReference>
<evidence type="ECO:0000256" key="3">
    <source>
        <dbReference type="ARBA" id="ARBA00022618"/>
    </source>
</evidence>
<keyword evidence="2" id="KW-1003">Cell membrane</keyword>
<evidence type="ECO:0000256" key="4">
    <source>
        <dbReference type="ARBA" id="ARBA00022692"/>
    </source>
</evidence>
<evidence type="ECO:0000256" key="2">
    <source>
        <dbReference type="ARBA" id="ARBA00022475"/>
    </source>
</evidence>
<evidence type="ECO:0000256" key="6">
    <source>
        <dbReference type="ARBA" id="ARBA00023136"/>
    </source>
</evidence>
<keyword evidence="7" id="KW-0131">Cell cycle</keyword>
<dbReference type="KEGG" id="dbc:MFMK1_001824"/>
<keyword evidence="5 8" id="KW-1133">Transmembrane helix</keyword>
<gene>
    <name evidence="10" type="ORF">MFMK1_001824</name>
</gene>
<feature type="transmembrane region" description="Helical" evidence="8">
    <location>
        <begin position="21"/>
        <end position="41"/>
    </location>
</feature>
<protein>
    <submittedName>
        <fullName evidence="10">FtsQ-type POTRA domain-containing protein</fullName>
    </submittedName>
</protein>
<keyword evidence="3" id="KW-0132">Cell division</keyword>
<evidence type="ECO:0000313" key="11">
    <source>
        <dbReference type="Proteomes" id="UP001329915"/>
    </source>
</evidence>
<evidence type="ECO:0000256" key="7">
    <source>
        <dbReference type="ARBA" id="ARBA00023306"/>
    </source>
</evidence>
<dbReference type="Pfam" id="PF08478">
    <property type="entry name" value="POTRA_1"/>
    <property type="match status" value="1"/>
</dbReference>
<name>A0AAU0URZ7_9FIRM</name>
<proteinExistence type="predicted"/>
<dbReference type="GO" id="GO:0051301">
    <property type="term" value="P:cell division"/>
    <property type="evidence" value="ECO:0007669"/>
    <property type="project" value="UniProtKB-KW"/>
</dbReference>